<dbReference type="PANTHER" id="PTHR36435:SF1">
    <property type="entry name" value="CAAX AMINO TERMINAL PROTEASE FAMILY PROTEIN"/>
    <property type="match status" value="1"/>
</dbReference>
<feature type="domain" description="CAAX prenyl protease 2/Lysostaphin resistance protein A-like" evidence="2">
    <location>
        <begin position="128"/>
        <end position="218"/>
    </location>
</feature>
<feature type="transmembrane region" description="Helical" evidence="1">
    <location>
        <begin position="86"/>
        <end position="108"/>
    </location>
</feature>
<evidence type="ECO:0000313" key="4">
    <source>
        <dbReference type="Proteomes" id="UP000093432"/>
    </source>
</evidence>
<sequence length="229" mass="25705">MMGLNGKYSTGILLTFTLLAAVMLYGFSAVSAFTGIKGITSNNFLLTRVIIWMVLGVIFLYNLFIEKEPFLLKREKQYSIAFYLKAVIGLYLICIAGGTFLNILIKLLTDEQTSHKLVQLTSVFKNDYFLIIFTCFTAGAVEELLMRGYIQPRIEKIYSSPIIGIIVSAILFGILHSTYGTIGQVVIPFFIGAVFAAFYKLYSNIKILIICHFMIDFVSLMAMNFIGIK</sequence>
<keyword evidence="1" id="KW-0812">Transmembrane</keyword>
<dbReference type="InterPro" id="IPR052710">
    <property type="entry name" value="CAAX_protease"/>
</dbReference>
<dbReference type="PANTHER" id="PTHR36435">
    <property type="entry name" value="SLR1288 PROTEIN"/>
    <property type="match status" value="1"/>
</dbReference>
<feature type="transmembrane region" description="Helical" evidence="1">
    <location>
        <begin position="207"/>
        <end position="228"/>
    </location>
</feature>
<dbReference type="Proteomes" id="UP000093432">
    <property type="component" value="Unassembled WGS sequence"/>
</dbReference>
<dbReference type="Pfam" id="PF02517">
    <property type="entry name" value="Rce1-like"/>
    <property type="match status" value="1"/>
</dbReference>
<evidence type="ECO:0000256" key="1">
    <source>
        <dbReference type="SAM" id="Phobius"/>
    </source>
</evidence>
<gene>
    <name evidence="3" type="ORF">BBI00_07445</name>
</gene>
<keyword evidence="1" id="KW-1133">Transmembrane helix</keyword>
<dbReference type="STRING" id="651561.BBI00_07445"/>
<feature type="transmembrane region" description="Helical" evidence="1">
    <location>
        <begin position="12"/>
        <end position="33"/>
    </location>
</feature>
<feature type="transmembrane region" description="Helical" evidence="1">
    <location>
        <begin position="181"/>
        <end position="202"/>
    </location>
</feature>
<proteinExistence type="predicted"/>
<dbReference type="InterPro" id="IPR003675">
    <property type="entry name" value="Rce1/LyrA-like_dom"/>
</dbReference>
<organism evidence="3 4">
    <name type="scientific">Chryseobacterium arthrosphaerae</name>
    <dbReference type="NCBI Taxonomy" id="651561"/>
    <lineage>
        <taxon>Bacteria</taxon>
        <taxon>Pseudomonadati</taxon>
        <taxon>Bacteroidota</taxon>
        <taxon>Flavobacteriia</taxon>
        <taxon>Flavobacteriales</taxon>
        <taxon>Weeksellaceae</taxon>
        <taxon>Chryseobacterium group</taxon>
        <taxon>Chryseobacterium</taxon>
    </lineage>
</organism>
<dbReference type="OrthoDB" id="9779573at2"/>
<dbReference type="AlphaFoldDB" id="A0A1B8ZRG4"/>
<dbReference type="EMBL" id="MAYG01000001">
    <property type="protein sequence ID" value="OCA74181.1"/>
    <property type="molecule type" value="Genomic_DNA"/>
</dbReference>
<keyword evidence="1" id="KW-0472">Membrane</keyword>
<comment type="caution">
    <text evidence="3">The sequence shown here is derived from an EMBL/GenBank/DDBJ whole genome shotgun (WGS) entry which is preliminary data.</text>
</comment>
<evidence type="ECO:0000259" key="2">
    <source>
        <dbReference type="Pfam" id="PF02517"/>
    </source>
</evidence>
<feature type="transmembrane region" description="Helical" evidence="1">
    <location>
        <begin position="128"/>
        <end position="145"/>
    </location>
</feature>
<reference evidence="4" key="1">
    <citation type="submission" date="2016-07" db="EMBL/GenBank/DDBJ databases">
        <authorList>
            <person name="Florea S."/>
            <person name="Webb J.S."/>
            <person name="Jaromczyk J."/>
            <person name="Schardl C.L."/>
        </authorList>
    </citation>
    <scope>NUCLEOTIDE SEQUENCE [LARGE SCALE GENOMIC DNA]</scope>
    <source>
        <strain evidence="4">CC-VM-7</strain>
    </source>
</reference>
<feature type="transmembrane region" description="Helical" evidence="1">
    <location>
        <begin position="45"/>
        <end position="65"/>
    </location>
</feature>
<accession>A0A1B8ZRG4</accession>
<name>A0A1B8ZRG4_9FLAO</name>
<dbReference type="RefSeq" id="WP_065398171.1">
    <property type="nucleotide sequence ID" value="NZ_MAYG01000001.1"/>
</dbReference>
<feature type="transmembrane region" description="Helical" evidence="1">
    <location>
        <begin position="157"/>
        <end position="175"/>
    </location>
</feature>
<dbReference type="GO" id="GO:0080120">
    <property type="term" value="P:CAAX-box protein maturation"/>
    <property type="evidence" value="ECO:0007669"/>
    <property type="project" value="UniProtKB-ARBA"/>
</dbReference>
<protein>
    <recommendedName>
        <fullName evidence="2">CAAX prenyl protease 2/Lysostaphin resistance protein A-like domain-containing protein</fullName>
    </recommendedName>
</protein>
<evidence type="ECO:0000313" key="3">
    <source>
        <dbReference type="EMBL" id="OCA74181.1"/>
    </source>
</evidence>
<dbReference type="GO" id="GO:0004175">
    <property type="term" value="F:endopeptidase activity"/>
    <property type="evidence" value="ECO:0007669"/>
    <property type="project" value="UniProtKB-ARBA"/>
</dbReference>